<name>A0AAV4XWC1_CAEEX</name>
<dbReference type="AlphaFoldDB" id="A0AAV4XWC1"/>
<accession>A0AAV4XWC1</accession>
<organism evidence="1 2">
    <name type="scientific">Caerostris extrusa</name>
    <name type="common">Bark spider</name>
    <name type="synonym">Caerostris bankana</name>
    <dbReference type="NCBI Taxonomy" id="172846"/>
    <lineage>
        <taxon>Eukaryota</taxon>
        <taxon>Metazoa</taxon>
        <taxon>Ecdysozoa</taxon>
        <taxon>Arthropoda</taxon>
        <taxon>Chelicerata</taxon>
        <taxon>Arachnida</taxon>
        <taxon>Araneae</taxon>
        <taxon>Araneomorphae</taxon>
        <taxon>Entelegynae</taxon>
        <taxon>Araneoidea</taxon>
        <taxon>Araneidae</taxon>
        <taxon>Caerostris</taxon>
    </lineage>
</organism>
<comment type="caution">
    <text evidence="1">The sequence shown here is derived from an EMBL/GenBank/DDBJ whole genome shotgun (WGS) entry which is preliminary data.</text>
</comment>
<evidence type="ECO:0000313" key="2">
    <source>
        <dbReference type="Proteomes" id="UP001054945"/>
    </source>
</evidence>
<sequence length="104" mass="12133">MTYSPIPGYNLVLKRGLAKDLEKVEVYFDAIRKYNKLSDLTRGPVLTSRRTKAKNLDFIGKLKILEGGLQVLEDRFRKCITPPYSYRLKERFVKSKGKKVRDHD</sequence>
<keyword evidence="2" id="KW-1185">Reference proteome</keyword>
<gene>
    <name evidence="1" type="ORF">CEXT_224611</name>
</gene>
<protein>
    <submittedName>
        <fullName evidence="1">Uncharacterized protein</fullName>
    </submittedName>
</protein>
<evidence type="ECO:0000313" key="1">
    <source>
        <dbReference type="EMBL" id="GIY99356.1"/>
    </source>
</evidence>
<proteinExistence type="predicted"/>
<reference evidence="1 2" key="1">
    <citation type="submission" date="2021-06" db="EMBL/GenBank/DDBJ databases">
        <title>Caerostris extrusa draft genome.</title>
        <authorList>
            <person name="Kono N."/>
            <person name="Arakawa K."/>
        </authorList>
    </citation>
    <scope>NUCLEOTIDE SEQUENCE [LARGE SCALE GENOMIC DNA]</scope>
</reference>
<dbReference type="EMBL" id="BPLR01018414">
    <property type="protein sequence ID" value="GIY99356.1"/>
    <property type="molecule type" value="Genomic_DNA"/>
</dbReference>
<dbReference type="Proteomes" id="UP001054945">
    <property type="component" value="Unassembled WGS sequence"/>
</dbReference>